<organism evidence="1 2">
    <name type="scientific">Ehrlichia canis (strain Jake)</name>
    <dbReference type="NCBI Taxonomy" id="269484"/>
    <lineage>
        <taxon>Bacteria</taxon>
        <taxon>Pseudomonadati</taxon>
        <taxon>Pseudomonadota</taxon>
        <taxon>Alphaproteobacteria</taxon>
        <taxon>Rickettsiales</taxon>
        <taxon>Anaplasmataceae</taxon>
        <taxon>Ehrlichia</taxon>
    </lineage>
</organism>
<gene>
    <name evidence="1" type="ordered locus">Ecaj_0851</name>
</gene>
<evidence type="ECO:0000313" key="2">
    <source>
        <dbReference type="Proteomes" id="UP000000435"/>
    </source>
</evidence>
<keyword evidence="2" id="KW-1185">Reference proteome</keyword>
<protein>
    <submittedName>
        <fullName evidence="1">Uncharacterized protein</fullName>
    </submittedName>
</protein>
<name>A0ACA6AWZ4_EHRCJ</name>
<dbReference type="Proteomes" id="UP000000435">
    <property type="component" value="Chromosome"/>
</dbReference>
<accession>A0ACA6AWZ4</accession>
<sequence>MVLFMKAHSTSIRNFQPLERAAIIIAVLGLAAFLFAAAACSDRFQRLQLTNPFVIAGMVGLAVLLVASLTAALSICLTKSKQVTQHAIRHRFGYESSTSSSVLLAISIISLLLAAAFCGKIMGNDNPDLFFSKMQELSNPLVVAAIVAVSVFLLSFVMYAAKNIISPDKQTHVIILSNQQTIEEAKVDQGMNILSAVLPAAGIDIMTIASCDILAVSSRGSSQHQ</sequence>
<dbReference type="EMBL" id="CP000107">
    <property type="protein sequence ID" value="AAZ68882.1"/>
    <property type="molecule type" value="Genomic_DNA"/>
</dbReference>
<reference evidence="2" key="1">
    <citation type="journal article" date="2006" name="J. Bacteriol.">
        <title>The genome of the obligately intracellular bacterium Ehrlichia canis reveals themes of complex membrane structure and immune evasion strategies.</title>
        <authorList>
            <person name="Mavromatis K."/>
            <person name="Doyle C.K."/>
            <person name="Lykidis A."/>
            <person name="Ivanova N."/>
            <person name="Francino M.P."/>
            <person name="Chain P."/>
            <person name="Shin M."/>
            <person name="Malfatti S."/>
            <person name="Larimer F."/>
            <person name="Copeland A."/>
            <person name="Detter J.C."/>
            <person name="Land M."/>
            <person name="Richardson P.M."/>
            <person name="Yu X.J."/>
            <person name="Walker D.H."/>
            <person name="McBride J.W."/>
            <person name="Kyrpides N.C."/>
        </authorList>
    </citation>
    <scope>NUCLEOTIDE SEQUENCE [LARGE SCALE GENOMIC DNA]</scope>
    <source>
        <strain evidence="2">Jake</strain>
    </source>
</reference>
<proteinExistence type="predicted"/>
<evidence type="ECO:0000313" key="1">
    <source>
        <dbReference type="EMBL" id="AAZ68882.1"/>
    </source>
</evidence>